<keyword evidence="3 12" id="KW-1134">Transmembrane beta strand</keyword>
<dbReference type="Pfam" id="PF07715">
    <property type="entry name" value="Plug"/>
    <property type="match status" value="1"/>
</dbReference>
<dbReference type="InterPro" id="IPR036942">
    <property type="entry name" value="Beta-barrel_TonB_sf"/>
</dbReference>
<organism evidence="16 17">
    <name type="scientific">Gluconobacter japonicus</name>
    <dbReference type="NCBI Taxonomy" id="376620"/>
    <lineage>
        <taxon>Bacteria</taxon>
        <taxon>Pseudomonadati</taxon>
        <taxon>Pseudomonadota</taxon>
        <taxon>Alphaproteobacteria</taxon>
        <taxon>Acetobacterales</taxon>
        <taxon>Acetobacteraceae</taxon>
        <taxon>Gluconobacter</taxon>
    </lineage>
</organism>
<evidence type="ECO:0000256" key="11">
    <source>
        <dbReference type="ARBA" id="ARBA00023237"/>
    </source>
</evidence>
<evidence type="ECO:0000313" key="16">
    <source>
        <dbReference type="EMBL" id="MBF0869633.1"/>
    </source>
</evidence>
<evidence type="ECO:0000256" key="5">
    <source>
        <dbReference type="ARBA" id="ARBA00022692"/>
    </source>
</evidence>
<dbReference type="Gene3D" id="2.170.130.10">
    <property type="entry name" value="TonB-dependent receptor, plug domain"/>
    <property type="match status" value="1"/>
</dbReference>
<evidence type="ECO:0000256" key="13">
    <source>
        <dbReference type="RuleBase" id="RU003357"/>
    </source>
</evidence>
<evidence type="ECO:0000313" key="17">
    <source>
        <dbReference type="Proteomes" id="UP000661006"/>
    </source>
</evidence>
<dbReference type="PROSITE" id="PS52016">
    <property type="entry name" value="TONB_DEPENDENT_REC_3"/>
    <property type="match status" value="1"/>
</dbReference>
<dbReference type="GO" id="GO:0015344">
    <property type="term" value="F:siderophore uptake transmembrane transporter activity"/>
    <property type="evidence" value="ECO:0007669"/>
    <property type="project" value="TreeGrafter"/>
</dbReference>
<keyword evidence="11 12" id="KW-0998">Cell outer membrane</keyword>
<dbReference type="PANTHER" id="PTHR32552:SF89">
    <property type="entry name" value="CATECHOLATE SIDEROPHORE RECEPTOR FIU"/>
    <property type="match status" value="1"/>
</dbReference>
<keyword evidence="4" id="KW-0410">Iron transport</keyword>
<dbReference type="GO" id="GO:0009279">
    <property type="term" value="C:cell outer membrane"/>
    <property type="evidence" value="ECO:0007669"/>
    <property type="project" value="UniProtKB-SubCell"/>
</dbReference>
<dbReference type="Proteomes" id="UP000661006">
    <property type="component" value="Unassembled WGS sequence"/>
</dbReference>
<name>A0A9Q2FHR9_GLUJA</name>
<keyword evidence="7" id="KW-0408">Iron</keyword>
<dbReference type="InterPro" id="IPR037066">
    <property type="entry name" value="Plug_dom_sf"/>
</dbReference>
<dbReference type="InterPro" id="IPR039426">
    <property type="entry name" value="TonB-dep_rcpt-like"/>
</dbReference>
<proteinExistence type="inferred from homology"/>
<comment type="similarity">
    <text evidence="12 13">Belongs to the TonB-dependent receptor family.</text>
</comment>
<dbReference type="Pfam" id="PF00593">
    <property type="entry name" value="TonB_dep_Rec_b-barrel"/>
    <property type="match status" value="1"/>
</dbReference>
<dbReference type="InterPro" id="IPR000531">
    <property type="entry name" value="Beta-barrel_TonB"/>
</dbReference>
<dbReference type="AlphaFoldDB" id="A0A9Q2FHR9"/>
<evidence type="ECO:0000256" key="1">
    <source>
        <dbReference type="ARBA" id="ARBA00004571"/>
    </source>
</evidence>
<feature type="domain" description="TonB-dependent receptor plug" evidence="15">
    <location>
        <begin position="134"/>
        <end position="240"/>
    </location>
</feature>
<evidence type="ECO:0000256" key="10">
    <source>
        <dbReference type="ARBA" id="ARBA00023136"/>
    </source>
</evidence>
<comment type="subcellular location">
    <subcellularLocation>
        <location evidence="1 12">Cell outer membrane</location>
        <topology evidence="1 12">Multi-pass membrane protein</topology>
    </subcellularLocation>
</comment>
<evidence type="ECO:0000256" key="4">
    <source>
        <dbReference type="ARBA" id="ARBA00022496"/>
    </source>
</evidence>
<dbReference type="RefSeq" id="WP_061929253.1">
    <property type="nucleotide sequence ID" value="NZ_JABCQN010000001.1"/>
</dbReference>
<dbReference type="EMBL" id="JABCQN010000001">
    <property type="protein sequence ID" value="MBF0869633.1"/>
    <property type="molecule type" value="Genomic_DNA"/>
</dbReference>
<protein>
    <submittedName>
        <fullName evidence="16">TonB-dependent receptor</fullName>
    </submittedName>
</protein>
<dbReference type="PANTHER" id="PTHR32552">
    <property type="entry name" value="FERRICHROME IRON RECEPTOR-RELATED"/>
    <property type="match status" value="1"/>
</dbReference>
<reference evidence="16" key="1">
    <citation type="submission" date="2020-04" db="EMBL/GenBank/DDBJ databases">
        <authorList>
            <person name="Sombolestani A."/>
        </authorList>
    </citation>
    <scope>NUCLEOTIDE SEQUENCE</scope>
    <source>
        <strain evidence="16">R71697</strain>
    </source>
</reference>
<gene>
    <name evidence="16" type="ORF">HKD32_02000</name>
</gene>
<dbReference type="InterPro" id="IPR012910">
    <property type="entry name" value="Plug_dom"/>
</dbReference>
<evidence type="ECO:0000256" key="3">
    <source>
        <dbReference type="ARBA" id="ARBA00022452"/>
    </source>
</evidence>
<evidence type="ECO:0000259" key="14">
    <source>
        <dbReference type="Pfam" id="PF00593"/>
    </source>
</evidence>
<evidence type="ECO:0000256" key="9">
    <source>
        <dbReference type="ARBA" id="ARBA00023077"/>
    </source>
</evidence>
<dbReference type="GeneID" id="81473452"/>
<keyword evidence="16" id="KW-0675">Receptor</keyword>
<dbReference type="Gene3D" id="2.40.170.20">
    <property type="entry name" value="TonB-dependent receptor, beta-barrel domain"/>
    <property type="match status" value="1"/>
</dbReference>
<evidence type="ECO:0000259" key="15">
    <source>
        <dbReference type="Pfam" id="PF07715"/>
    </source>
</evidence>
<evidence type="ECO:0000256" key="2">
    <source>
        <dbReference type="ARBA" id="ARBA00022448"/>
    </source>
</evidence>
<feature type="domain" description="TonB-dependent receptor-like beta-barrel" evidence="14">
    <location>
        <begin position="345"/>
        <end position="809"/>
    </location>
</feature>
<accession>A0A9Q2FHR9</accession>
<keyword evidence="6" id="KW-0732">Signal</keyword>
<keyword evidence="10 12" id="KW-0472">Membrane</keyword>
<keyword evidence="9 13" id="KW-0798">TonB box</keyword>
<evidence type="ECO:0000256" key="7">
    <source>
        <dbReference type="ARBA" id="ARBA00023004"/>
    </source>
</evidence>
<reference evidence="16" key="2">
    <citation type="submission" date="2020-11" db="EMBL/GenBank/DDBJ databases">
        <title>Description of novel Gluconobacter species.</title>
        <authorList>
            <person name="Cleenwerck I."/>
            <person name="Cnockaert M."/>
            <person name="Borremans W."/>
            <person name="Wieme A.D."/>
            <person name="De Vuyst L."/>
            <person name="Vandamme P."/>
        </authorList>
    </citation>
    <scope>NUCLEOTIDE SEQUENCE</scope>
    <source>
        <strain evidence="16">R71697</strain>
    </source>
</reference>
<keyword evidence="5 12" id="KW-0812">Transmembrane</keyword>
<sequence length="848" mass="93164">MRLEKHRSDVIETSSTASKALPNKDAWLGHRFPNLVIPHISGVLASVRNKPLLLSSIALLALHSQVHAAEATKTVAPKHRHMPTRHDVAPAAVAVAPAAPVVAAKRVRRTNVESRSTESVSVTARQLTGRDAEQAVSKAVMRQFVPGTSPYRMLDRMPGVSFTSTDPFGIDSFGANLYVRGFFMNQMGVTVDGVPLNDQTYQSVSGMSLASAIIPDDIQSMRMSQGAGSVELPSTNTLGGTIQIGSSDPNDTRGGKVSQSFGSYNSYRTYVRLDSGKLNSSGTKFYTSYARTDEGMWMGSGDQFMQQVDAKLVQPIGQRSRMSAFFNWSSLAQWNYPDTSIGILKNLGWRTPHLYPNYGLAYRIANGEAALPAGYGGVPGINGSEIAMYDGGQAETNYMGGLHFDLALTDRLTWNTTVYGHSQTGYYSYTDSEDPSPNGAPFSEEVWQNRQERYGLDTSLRYKWGRHTIEGGVWYENNTQQAGLFNYQQPVLGEGAPLKAVGPYNVYGRAFLQGYNFDWTTNVMQFHLQDSIRLTEGLTLHAGFKSMVATTAGGANYNNADWTGSDELPNGSLTASQAFLPHLNLDWHINNHHELYVDVAENMRAYEVSAYGVANSVYSVEDQATFQAQKKSLEPSKAWVYLGGYRYTSKYLQANATVYHASLIHPILAAAVGSLTNPVSQVIDFGHISMTGANGDITLTPVEGLSISNNVSYNKGTYDRDVDTSGGFYALAGKNIVNYPAWMYKTSVSYTWKGATAHFDANYYSRRYYSFMNDTSVGGYWLANAGMQYRFGKLSVLKDVTASFNVYNLFNTKYIAMMGQNDNPATGDYQSMERGAVREFFGTVSASF</sequence>
<keyword evidence="8" id="KW-0406">Ion transport</keyword>
<keyword evidence="2 12" id="KW-0813">Transport</keyword>
<evidence type="ECO:0000256" key="6">
    <source>
        <dbReference type="ARBA" id="ARBA00022729"/>
    </source>
</evidence>
<evidence type="ECO:0000256" key="8">
    <source>
        <dbReference type="ARBA" id="ARBA00023065"/>
    </source>
</evidence>
<evidence type="ECO:0000256" key="12">
    <source>
        <dbReference type="PROSITE-ProRule" id="PRU01360"/>
    </source>
</evidence>
<comment type="caution">
    <text evidence="16">The sequence shown here is derived from an EMBL/GenBank/DDBJ whole genome shotgun (WGS) entry which is preliminary data.</text>
</comment>
<dbReference type="SUPFAM" id="SSF56935">
    <property type="entry name" value="Porins"/>
    <property type="match status" value="1"/>
</dbReference>